<dbReference type="Pfam" id="PF13432">
    <property type="entry name" value="TPR_16"/>
    <property type="match status" value="1"/>
</dbReference>
<dbReference type="InterPro" id="IPR016032">
    <property type="entry name" value="Sig_transdc_resp-reg_C-effctor"/>
</dbReference>
<name>A0A454KTS0_9ACTN</name>
<dbReference type="SUPFAM" id="SSF48452">
    <property type="entry name" value="TPR-like"/>
    <property type="match status" value="2"/>
</dbReference>
<dbReference type="AlphaFoldDB" id="A0A454KTS0"/>
<dbReference type="SMART" id="SM01043">
    <property type="entry name" value="BTAD"/>
    <property type="match status" value="1"/>
</dbReference>
<dbReference type="PRINTS" id="PR00364">
    <property type="entry name" value="DISEASERSIST"/>
</dbReference>
<dbReference type="InterPro" id="IPR001867">
    <property type="entry name" value="OmpR/PhoB-type_DNA-bd"/>
</dbReference>
<dbReference type="InterPro" id="IPR027417">
    <property type="entry name" value="P-loop_NTPase"/>
</dbReference>
<evidence type="ECO:0000313" key="7">
    <source>
        <dbReference type="Proteomes" id="UP000028058"/>
    </source>
</evidence>
<reference evidence="6 7" key="1">
    <citation type="journal article" date="2014" name="Genome Announc.">
        <title>Draft Genome Sequence of Streptomyces fradiae ATCC 19609, a Strain Highly Sensitive to Antibiotics.</title>
        <authorList>
            <person name="Bekker O.B."/>
            <person name="Klimina K.M."/>
            <person name="Vatlin A.A."/>
            <person name="Zakharevich N.V."/>
            <person name="Kasianov A.S."/>
            <person name="Danilenko V.N."/>
        </authorList>
    </citation>
    <scope>NUCLEOTIDE SEQUENCE [LARGE SCALE GENOMIC DNA]</scope>
    <source>
        <strain evidence="6 7">ATCC 19609</strain>
    </source>
</reference>
<comment type="similarity">
    <text evidence="1">Belongs to the AfsR/DnrI/RedD regulatory family.</text>
</comment>
<dbReference type="GO" id="GO:0000160">
    <property type="term" value="P:phosphorelay signal transduction system"/>
    <property type="evidence" value="ECO:0007669"/>
    <property type="project" value="UniProtKB-KW"/>
</dbReference>
<accession>A0A454KTS0</accession>
<dbReference type="Proteomes" id="UP000028058">
    <property type="component" value="Unassembled WGS sequence"/>
</dbReference>
<organism evidence="6 7">
    <name type="scientific">Streptomyces xinghaiensis</name>
    <dbReference type="NCBI Taxonomy" id="1038928"/>
    <lineage>
        <taxon>Bacteria</taxon>
        <taxon>Bacillati</taxon>
        <taxon>Actinomycetota</taxon>
        <taxon>Actinomycetes</taxon>
        <taxon>Kitasatosporales</taxon>
        <taxon>Streptomycetaceae</taxon>
        <taxon>Streptomyces</taxon>
    </lineage>
</organism>
<dbReference type="CDD" id="cd15831">
    <property type="entry name" value="BTAD"/>
    <property type="match status" value="1"/>
</dbReference>
<dbReference type="Gene3D" id="3.40.50.300">
    <property type="entry name" value="P-loop containing nucleotide triphosphate hydrolases"/>
    <property type="match status" value="1"/>
</dbReference>
<dbReference type="PROSITE" id="PS51755">
    <property type="entry name" value="OMPR_PHOB"/>
    <property type="match status" value="1"/>
</dbReference>
<keyword evidence="5" id="KW-0804">Transcription</keyword>
<dbReference type="GO" id="GO:0003677">
    <property type="term" value="F:DNA binding"/>
    <property type="evidence" value="ECO:0007669"/>
    <property type="project" value="UniProtKB-UniRule"/>
</dbReference>
<dbReference type="EMBL" id="JNAD02000005">
    <property type="protein sequence ID" value="RKM95955.1"/>
    <property type="molecule type" value="Genomic_DNA"/>
</dbReference>
<dbReference type="SMART" id="SM00028">
    <property type="entry name" value="TPR"/>
    <property type="match status" value="2"/>
</dbReference>
<dbReference type="SUPFAM" id="SSF46894">
    <property type="entry name" value="C-terminal effector domain of the bipartite response regulators"/>
    <property type="match status" value="1"/>
</dbReference>
<evidence type="ECO:0000256" key="5">
    <source>
        <dbReference type="ARBA" id="ARBA00023163"/>
    </source>
</evidence>
<comment type="caution">
    <text evidence="6">The sequence shown here is derived from an EMBL/GenBank/DDBJ whole genome shotgun (WGS) entry which is preliminary data.</text>
</comment>
<evidence type="ECO:0000256" key="4">
    <source>
        <dbReference type="ARBA" id="ARBA00023125"/>
    </source>
</evidence>
<dbReference type="Pfam" id="PF03704">
    <property type="entry name" value="BTAD"/>
    <property type="match status" value="1"/>
</dbReference>
<dbReference type="InterPro" id="IPR051677">
    <property type="entry name" value="AfsR-DnrI-RedD_regulator"/>
</dbReference>
<dbReference type="GO" id="GO:0006355">
    <property type="term" value="P:regulation of DNA-templated transcription"/>
    <property type="evidence" value="ECO:0007669"/>
    <property type="project" value="InterPro"/>
</dbReference>
<dbReference type="Gene3D" id="1.25.40.10">
    <property type="entry name" value="Tetratricopeptide repeat domain"/>
    <property type="match status" value="2"/>
</dbReference>
<dbReference type="SMART" id="SM00862">
    <property type="entry name" value="Trans_reg_C"/>
    <property type="match status" value="1"/>
</dbReference>
<keyword evidence="4" id="KW-0238">DNA-binding</keyword>
<evidence type="ECO:0000256" key="1">
    <source>
        <dbReference type="ARBA" id="ARBA00005820"/>
    </source>
</evidence>
<dbReference type="GO" id="GO:0043531">
    <property type="term" value="F:ADP binding"/>
    <property type="evidence" value="ECO:0007669"/>
    <property type="project" value="InterPro"/>
</dbReference>
<dbReference type="Gene3D" id="1.10.10.10">
    <property type="entry name" value="Winged helix-like DNA-binding domain superfamily/Winged helix DNA-binding domain"/>
    <property type="match status" value="1"/>
</dbReference>
<evidence type="ECO:0000256" key="3">
    <source>
        <dbReference type="ARBA" id="ARBA00023015"/>
    </source>
</evidence>
<evidence type="ECO:0000256" key="2">
    <source>
        <dbReference type="ARBA" id="ARBA00023012"/>
    </source>
</evidence>
<evidence type="ECO:0000313" key="6">
    <source>
        <dbReference type="EMBL" id="RKM95955.1"/>
    </source>
</evidence>
<dbReference type="InterPro" id="IPR011990">
    <property type="entry name" value="TPR-like_helical_dom_sf"/>
</dbReference>
<dbReference type="InterPro" id="IPR005158">
    <property type="entry name" value="BTAD"/>
</dbReference>
<dbReference type="InterPro" id="IPR036388">
    <property type="entry name" value="WH-like_DNA-bd_sf"/>
</dbReference>
<dbReference type="OrthoDB" id="7628974at2"/>
<keyword evidence="7" id="KW-1185">Reference proteome</keyword>
<sequence>MGRITFKILGPLDVEADGQQIPVGGARQRAILAMLLLSPDRVVSVESLVEAVWPASAPATARNQVAICVAGLRKVFRTKTGATDLIRTEHPGYVLSLGEHCLDLAEFDTKAEAARSAVRSGRIAEANTLVDEAMALWRGRALDGVTGHQIKAAAARLDERRLEILEERAELQLRLGRHRTLVGELAALVQEHPFREQTRARLMLAQYRSGQRADALRLFREGRRLLVEELGIEPGPVLQSMQDMILRDSPALIRPEDDPVCASSAAPPAQLLADIAAFTGRTRELAMLDGFRENSGHGKRAPVVAAITGVAGIGKTALAMHWANRVADRYPDGQLFADLRGYDDKNAPLRPFDALERFLHALGVPDNQLPPDLDSRAALFRSILSGKHVLIVLDNVRYFAQARPLLPGSGRCCVLLTSRNAVDDFTGDFAIQHLPLAPLSDAEATALLSRTVEAERMAAEPEATAQLAELCDRLPLALRIAAARLVAKPHWSVRSLVDRLQDKHRRLDELSPGTGGVRAGFALTYGRLSASAARLYRNLGLLNTPFFPTWAAASLLDTDVRTAESIVEQLAEAQLLEVIPGTADSGVRYRLPGLPRLHAWERAREEESAEDRDGALGRAYGGWLTLAEAAQARLHGSSAPRWSSAPRTELPASLVAELVEDPVAWFESECPAITEVIHSSAGEGRADIAWALTGYASTFFDTLGRLEDWQNTAKAALAAAEAAGDVPGRANMLVSLGSLAVRQGRYAEAEARCRQALRLFRHTAEGPGRAHALRHLALCALARGDLDQAGRHCRRALTALHTADGVHEAVQVLELLARVERESGRPESAVELIAHASTLRGRGCLLGQEPRLFRPAEALRQADQARRAVLSRRHTAAFVRRAGDSAREARSR</sequence>
<dbReference type="PANTHER" id="PTHR35807:SF1">
    <property type="entry name" value="TRANSCRIPTIONAL REGULATOR REDD"/>
    <property type="match status" value="1"/>
</dbReference>
<dbReference type="PANTHER" id="PTHR35807">
    <property type="entry name" value="TRANSCRIPTIONAL REGULATOR REDD-RELATED"/>
    <property type="match status" value="1"/>
</dbReference>
<dbReference type="InterPro" id="IPR019734">
    <property type="entry name" value="TPR_rpt"/>
</dbReference>
<dbReference type="RefSeq" id="WP_051647870.1">
    <property type="nucleotide sequence ID" value="NZ_JNAD02000005.1"/>
</dbReference>
<keyword evidence="3" id="KW-0805">Transcription regulation</keyword>
<dbReference type="Pfam" id="PF00486">
    <property type="entry name" value="Trans_reg_C"/>
    <property type="match status" value="1"/>
</dbReference>
<gene>
    <name evidence="6" type="ORF">SFRA_013180</name>
</gene>
<dbReference type="SUPFAM" id="SSF52540">
    <property type="entry name" value="P-loop containing nucleoside triphosphate hydrolases"/>
    <property type="match status" value="1"/>
</dbReference>
<keyword evidence="2" id="KW-0902">Two-component regulatory system</keyword>
<protein>
    <submittedName>
        <fullName evidence="6">AfsR family transcriptional regulator</fullName>
    </submittedName>
</protein>
<proteinExistence type="inferred from homology"/>